<organism evidence="2 3">
    <name type="scientific">Thermanaerothrix daxensis</name>
    <dbReference type="NCBI Taxonomy" id="869279"/>
    <lineage>
        <taxon>Bacteria</taxon>
        <taxon>Bacillati</taxon>
        <taxon>Chloroflexota</taxon>
        <taxon>Anaerolineae</taxon>
        <taxon>Anaerolineales</taxon>
        <taxon>Anaerolineaceae</taxon>
        <taxon>Thermanaerothrix</taxon>
    </lineage>
</organism>
<dbReference type="STRING" id="869279.SE15_01430"/>
<dbReference type="PANTHER" id="PTHR43798:SF33">
    <property type="entry name" value="HYDROLASE, PUTATIVE (AFU_ORTHOLOGUE AFUA_2G14860)-RELATED"/>
    <property type="match status" value="1"/>
</dbReference>
<dbReference type="InterPro" id="IPR050266">
    <property type="entry name" value="AB_hydrolase_sf"/>
</dbReference>
<feature type="domain" description="AB hydrolase-1" evidence="1">
    <location>
        <begin position="23"/>
        <end position="243"/>
    </location>
</feature>
<evidence type="ECO:0000313" key="2">
    <source>
        <dbReference type="EMBL" id="KPL83911.1"/>
    </source>
</evidence>
<dbReference type="EMBL" id="LGKO01000002">
    <property type="protein sequence ID" value="KPL83911.1"/>
    <property type="molecule type" value="Genomic_DNA"/>
</dbReference>
<dbReference type="SUPFAM" id="SSF53474">
    <property type="entry name" value="alpha/beta-Hydrolases"/>
    <property type="match status" value="1"/>
</dbReference>
<keyword evidence="3" id="KW-1185">Reference proteome</keyword>
<reference evidence="2 3" key="1">
    <citation type="submission" date="2015-07" db="EMBL/GenBank/DDBJ databases">
        <title>Whole genome sequence of Thermanaerothrix daxensis DSM 23592.</title>
        <authorList>
            <person name="Hemp J."/>
            <person name="Ward L.M."/>
            <person name="Pace L.A."/>
            <person name="Fischer W.W."/>
        </authorList>
    </citation>
    <scope>NUCLEOTIDE SEQUENCE [LARGE SCALE GENOMIC DNA]</scope>
    <source>
        <strain evidence="2 3">GNS-1</strain>
    </source>
</reference>
<proteinExistence type="predicted"/>
<name>A0A0P6XUF8_9CHLR</name>
<comment type="caution">
    <text evidence="2">The sequence shown here is derived from an EMBL/GenBank/DDBJ whole genome shotgun (WGS) entry which is preliminary data.</text>
</comment>
<dbReference type="PANTHER" id="PTHR43798">
    <property type="entry name" value="MONOACYLGLYCEROL LIPASE"/>
    <property type="match status" value="1"/>
</dbReference>
<protein>
    <recommendedName>
        <fullName evidence="1">AB hydrolase-1 domain-containing protein</fullName>
    </recommendedName>
</protein>
<dbReference type="GO" id="GO:0016020">
    <property type="term" value="C:membrane"/>
    <property type="evidence" value="ECO:0007669"/>
    <property type="project" value="TreeGrafter"/>
</dbReference>
<dbReference type="RefSeq" id="WP_054520319.1">
    <property type="nucleotide sequence ID" value="NZ_LGKO01000002.1"/>
</dbReference>
<dbReference type="InterPro" id="IPR029058">
    <property type="entry name" value="AB_hydrolase_fold"/>
</dbReference>
<dbReference type="Pfam" id="PF12697">
    <property type="entry name" value="Abhydrolase_6"/>
    <property type="match status" value="1"/>
</dbReference>
<sequence length="280" mass="30916">MPLQSSLHYLYFEGGNPIHPIPVILIHGNGQEASLWPPMLRRLEGYRVFAVDLPGHGRSPGTGLHSVETYAQVITEFMATMRLSRACLVGTSLGGAVALYLGLEYPGLVRAVGLISSGPCVSLPAPWLEALESPLLRAEALRSLEGHLLLATTPRSIAHLVLQTLAHQRPEVRSADWKALARFDVRERLSTLRVPTWAIFGAHDPLVPSALVRQLRRSAPGWLQVEIVPDSGHWVWLEQPGMVSRRLRAFLARAMTPSETPTWLPYPKDAEALDSREEST</sequence>
<dbReference type="PRINTS" id="PR00111">
    <property type="entry name" value="ABHYDROLASE"/>
</dbReference>
<evidence type="ECO:0000313" key="3">
    <source>
        <dbReference type="Proteomes" id="UP000050544"/>
    </source>
</evidence>
<dbReference type="Gene3D" id="3.40.50.1820">
    <property type="entry name" value="alpha/beta hydrolase"/>
    <property type="match status" value="1"/>
</dbReference>
<evidence type="ECO:0000259" key="1">
    <source>
        <dbReference type="Pfam" id="PF12697"/>
    </source>
</evidence>
<gene>
    <name evidence="2" type="ORF">SE15_01430</name>
</gene>
<dbReference type="InterPro" id="IPR000073">
    <property type="entry name" value="AB_hydrolase_1"/>
</dbReference>
<accession>A0A0P6XUF8</accession>
<dbReference type="OrthoDB" id="9775557at2"/>
<dbReference type="Proteomes" id="UP000050544">
    <property type="component" value="Unassembled WGS sequence"/>
</dbReference>
<dbReference type="AlphaFoldDB" id="A0A0P6XUF8"/>